<feature type="signal peptide" evidence="1">
    <location>
        <begin position="1"/>
        <end position="25"/>
    </location>
</feature>
<dbReference type="Pfam" id="PF09084">
    <property type="entry name" value="NMT1"/>
    <property type="match status" value="1"/>
</dbReference>
<gene>
    <name evidence="3" type="ORF">G6N73_20265</name>
</gene>
<reference evidence="3 4" key="1">
    <citation type="submission" date="2020-02" db="EMBL/GenBank/DDBJ databases">
        <title>Genome sequence of strain CCNWXJ40-4.</title>
        <authorList>
            <person name="Gao J."/>
            <person name="Sun J."/>
        </authorList>
    </citation>
    <scope>NUCLEOTIDE SEQUENCE [LARGE SCALE GENOMIC DNA]</scope>
    <source>
        <strain evidence="3 4">CCNWXJ 40-4</strain>
    </source>
</reference>
<dbReference type="AlphaFoldDB" id="A0A6G4WH92"/>
<comment type="caution">
    <text evidence="3">The sequence shown here is derived from an EMBL/GenBank/DDBJ whole genome shotgun (WGS) entry which is preliminary data.</text>
</comment>
<dbReference type="InterPro" id="IPR015168">
    <property type="entry name" value="SsuA/THI5"/>
</dbReference>
<dbReference type="EMBL" id="JAAKZF010000032">
    <property type="protein sequence ID" value="NGO53467.1"/>
    <property type="molecule type" value="Genomic_DNA"/>
</dbReference>
<keyword evidence="4" id="KW-1185">Reference proteome</keyword>
<dbReference type="PANTHER" id="PTHR31528">
    <property type="entry name" value="4-AMINO-5-HYDROXYMETHYL-2-METHYLPYRIMIDINE PHOSPHATE SYNTHASE THI11-RELATED"/>
    <property type="match status" value="1"/>
</dbReference>
<sequence>MKPIKLLSILIIGLASMAAATPSSSADKVSFALNWVPYGLHLGPYVAEAKGFYEENGIEIEIFRGFGSGDTTKRVGTGGADFGMADASSVIIGYSKGLPVKMVAMVLDKSSDAIYYLKDSGIESVKDLPGRTLGAAAGEASLNLMSAFGQGAGIDVSKIKVVNMTPPAKIPSLIAGSVDSIVTFVTEEPTILEAAKAAGKSIGKFMFADFGVDRYAMTILANDSLIETNPDLVKRVLDATMRGYAWARDNPAEAVELFAKKFPESSSELVASQFEITLDLMITDLAKAHGLGYIDEEKMAKTIDLIGSFTTFEKDVKPEDVYTISYLPKIPASGK</sequence>
<name>A0A6G4WH92_9HYPH</name>
<protein>
    <submittedName>
        <fullName evidence="3">ABC transporter substrate-binding protein</fullName>
    </submittedName>
</protein>
<evidence type="ECO:0000256" key="1">
    <source>
        <dbReference type="SAM" id="SignalP"/>
    </source>
</evidence>
<feature type="chain" id="PRO_5026213356" evidence="1">
    <location>
        <begin position="26"/>
        <end position="335"/>
    </location>
</feature>
<dbReference type="Proteomes" id="UP001642900">
    <property type="component" value="Unassembled WGS sequence"/>
</dbReference>
<dbReference type="InterPro" id="IPR027939">
    <property type="entry name" value="NMT1/THI5"/>
</dbReference>
<dbReference type="PANTHER" id="PTHR31528:SF15">
    <property type="entry name" value="RIBOFLAVIN-BINDING PROTEIN RIBY"/>
    <property type="match status" value="1"/>
</dbReference>
<keyword evidence="1" id="KW-0732">Signal</keyword>
<dbReference type="SUPFAM" id="SSF53850">
    <property type="entry name" value="Periplasmic binding protein-like II"/>
    <property type="match status" value="1"/>
</dbReference>
<evidence type="ECO:0000313" key="4">
    <source>
        <dbReference type="Proteomes" id="UP001642900"/>
    </source>
</evidence>
<feature type="domain" description="SsuA/THI5-like" evidence="2">
    <location>
        <begin position="41"/>
        <end position="254"/>
    </location>
</feature>
<evidence type="ECO:0000313" key="3">
    <source>
        <dbReference type="EMBL" id="NGO53467.1"/>
    </source>
</evidence>
<accession>A0A6G4WH92</accession>
<dbReference type="Gene3D" id="3.40.190.10">
    <property type="entry name" value="Periplasmic binding protein-like II"/>
    <property type="match status" value="2"/>
</dbReference>
<evidence type="ECO:0000259" key="2">
    <source>
        <dbReference type="Pfam" id="PF09084"/>
    </source>
</evidence>
<proteinExistence type="predicted"/>
<dbReference type="GO" id="GO:0009228">
    <property type="term" value="P:thiamine biosynthetic process"/>
    <property type="evidence" value="ECO:0007669"/>
    <property type="project" value="InterPro"/>
</dbReference>
<organism evidence="3 4">
    <name type="scientific">Allomesorhizobium camelthorni</name>
    <dbReference type="NCBI Taxonomy" id="475069"/>
    <lineage>
        <taxon>Bacteria</taxon>
        <taxon>Pseudomonadati</taxon>
        <taxon>Pseudomonadota</taxon>
        <taxon>Alphaproteobacteria</taxon>
        <taxon>Hyphomicrobiales</taxon>
        <taxon>Phyllobacteriaceae</taxon>
        <taxon>Allomesorhizobium</taxon>
    </lineage>
</organism>